<evidence type="ECO:0000256" key="5">
    <source>
        <dbReference type="ARBA" id="ARBA00022989"/>
    </source>
</evidence>
<evidence type="ECO:0000256" key="2">
    <source>
        <dbReference type="ARBA" id="ARBA00022475"/>
    </source>
</evidence>
<evidence type="ECO:0000259" key="8">
    <source>
        <dbReference type="Pfam" id="PF06808"/>
    </source>
</evidence>
<feature type="transmembrane region" description="Helical" evidence="7">
    <location>
        <begin position="105"/>
        <end position="126"/>
    </location>
</feature>
<proteinExistence type="inferred from homology"/>
<feature type="transmembrane region" description="Helical" evidence="7">
    <location>
        <begin position="66"/>
        <end position="85"/>
    </location>
</feature>
<dbReference type="InterPro" id="IPR010656">
    <property type="entry name" value="DctM"/>
</dbReference>
<comment type="subunit">
    <text evidence="7">The complex comprises the extracytoplasmic solute receptor protein and the two transmembrane proteins.</text>
</comment>
<dbReference type="InterPro" id="IPR004681">
    <property type="entry name" value="TRAP_DctM"/>
</dbReference>
<feature type="transmembrane region" description="Helical" evidence="7">
    <location>
        <begin position="409"/>
        <end position="432"/>
    </location>
</feature>
<dbReference type="Pfam" id="PF06808">
    <property type="entry name" value="DctM"/>
    <property type="match status" value="1"/>
</dbReference>
<dbReference type="RefSeq" id="WP_180280665.1">
    <property type="nucleotide sequence ID" value="NZ_JABFDB010000001.1"/>
</dbReference>
<feature type="transmembrane region" description="Helical" evidence="7">
    <location>
        <begin position="368"/>
        <end position="389"/>
    </location>
</feature>
<feature type="transmembrane region" description="Helical" evidence="7">
    <location>
        <begin position="290"/>
        <end position="315"/>
    </location>
</feature>
<keyword evidence="3 7" id="KW-0997">Cell inner membrane</keyword>
<dbReference type="PIRSF" id="PIRSF006066">
    <property type="entry name" value="HI0050"/>
    <property type="match status" value="1"/>
</dbReference>
<feature type="transmembrane region" description="Helical" evidence="7">
    <location>
        <begin position="20"/>
        <end position="45"/>
    </location>
</feature>
<name>A0ABX2T3T0_9PROT</name>
<dbReference type="PANTHER" id="PTHR33362:SF5">
    <property type="entry name" value="C4-DICARBOXYLATE TRAP TRANSPORTER LARGE PERMEASE PROTEIN DCTM"/>
    <property type="match status" value="1"/>
</dbReference>
<feature type="transmembrane region" description="Helical" evidence="7">
    <location>
        <begin position="230"/>
        <end position="248"/>
    </location>
</feature>
<evidence type="ECO:0000256" key="3">
    <source>
        <dbReference type="ARBA" id="ARBA00022519"/>
    </source>
</evidence>
<feature type="transmembrane region" description="Helical" evidence="7">
    <location>
        <begin position="254"/>
        <end position="269"/>
    </location>
</feature>
<sequence>MLQALYAQSFELGWTFYGPLIGLGVLLVLGVPIWVALGLGTVAILSQTQALPMGLMGETLFSGVDSFALIALPLFILTGDVIVTSRLSDKLLDFAEALLGWVRSGLGTSTILGCGFFGAISGSNAADCAAVGRITIPRLVQRGYPIQYAAAIVAAGACTAILIPPSIAYILVGITLGVSAAQLFAAAVVPGVFFLGWIIATNVVVNRRRNYEKSTGRLDPSEVMRTGWEARYALMVPVIILGGIYTGIFTPTEAASVAVIVAITIGFGTRRLRLSDFPAMMERSAEVTGIIGPIIGVALVLSQTLSALGVPIAIVNALGTLVENPPLVIALMFGLFIVAGCIMETTPIILLLSPILWPVGEAIGMTPVHFSVFMISSLAIGFITPPIGLNLFVVSGLTGESVTSIAARSWPFVLGMCVPALLIGFWPQLFFWF</sequence>
<dbReference type="Proteomes" id="UP000584642">
    <property type="component" value="Unassembled WGS sequence"/>
</dbReference>
<feature type="domain" description="TRAP C4-dicarboxylate transport system permease DctM subunit" evidence="8">
    <location>
        <begin position="21"/>
        <end position="429"/>
    </location>
</feature>
<comment type="caution">
    <text evidence="9">The sequence shown here is derived from an EMBL/GenBank/DDBJ whole genome shotgun (WGS) entry which is preliminary data.</text>
</comment>
<feature type="transmembrane region" description="Helical" evidence="7">
    <location>
        <begin position="146"/>
        <end position="171"/>
    </location>
</feature>
<dbReference type="NCBIfam" id="TIGR00786">
    <property type="entry name" value="dctM"/>
    <property type="match status" value="1"/>
</dbReference>
<feature type="transmembrane region" description="Helical" evidence="7">
    <location>
        <begin position="183"/>
        <end position="205"/>
    </location>
</feature>
<keyword evidence="10" id="KW-1185">Reference proteome</keyword>
<accession>A0ABX2T3T0</accession>
<evidence type="ECO:0000256" key="1">
    <source>
        <dbReference type="ARBA" id="ARBA00004429"/>
    </source>
</evidence>
<evidence type="ECO:0000256" key="6">
    <source>
        <dbReference type="ARBA" id="ARBA00023136"/>
    </source>
</evidence>
<feature type="transmembrane region" description="Helical" evidence="7">
    <location>
        <begin position="327"/>
        <end position="356"/>
    </location>
</feature>
<dbReference type="EMBL" id="JABFDB010000001">
    <property type="protein sequence ID" value="NYZ18975.1"/>
    <property type="molecule type" value="Genomic_DNA"/>
</dbReference>
<comment type="subcellular location">
    <subcellularLocation>
        <location evidence="1 7">Cell inner membrane</location>
        <topology evidence="1 7">Multi-pass membrane protein</topology>
    </subcellularLocation>
</comment>
<keyword evidence="7" id="KW-0813">Transport</keyword>
<reference evidence="9 10" key="1">
    <citation type="submission" date="2020-05" db="EMBL/GenBank/DDBJ databases">
        <title>Azospirillum oleiclasticum sp. nov, a nitrogen-fixing and heavy crude oil-emulsifying bacterium isolated from the crude oil of Yumen Oilfield.</title>
        <authorList>
            <person name="Wu D."/>
            <person name="Cai M."/>
            <person name="Zhang X."/>
        </authorList>
    </citation>
    <scope>NUCLEOTIDE SEQUENCE [LARGE SCALE GENOMIC DNA]</scope>
    <source>
        <strain evidence="9 10">ROY-1-1-2</strain>
    </source>
</reference>
<evidence type="ECO:0000313" key="9">
    <source>
        <dbReference type="EMBL" id="NYZ18975.1"/>
    </source>
</evidence>
<keyword evidence="4 7" id="KW-0812">Transmembrane</keyword>
<evidence type="ECO:0000256" key="7">
    <source>
        <dbReference type="RuleBase" id="RU369079"/>
    </source>
</evidence>
<dbReference type="PANTHER" id="PTHR33362">
    <property type="entry name" value="SIALIC ACID TRAP TRANSPORTER PERMEASE PROTEIN SIAT-RELATED"/>
    <property type="match status" value="1"/>
</dbReference>
<organism evidence="9 10">
    <name type="scientific">Azospirillum oleiclasticum</name>
    <dbReference type="NCBI Taxonomy" id="2735135"/>
    <lineage>
        <taxon>Bacteria</taxon>
        <taxon>Pseudomonadati</taxon>
        <taxon>Pseudomonadota</taxon>
        <taxon>Alphaproteobacteria</taxon>
        <taxon>Rhodospirillales</taxon>
        <taxon>Azospirillaceae</taxon>
        <taxon>Azospirillum</taxon>
    </lineage>
</organism>
<keyword evidence="5 7" id="KW-1133">Transmembrane helix</keyword>
<evidence type="ECO:0000256" key="4">
    <source>
        <dbReference type="ARBA" id="ARBA00022692"/>
    </source>
</evidence>
<comment type="function">
    <text evidence="7">Part of the tripartite ATP-independent periplasmic (TRAP) transport system.</text>
</comment>
<comment type="similarity">
    <text evidence="7">Belongs to the TRAP transporter large permease family.</text>
</comment>
<keyword evidence="2" id="KW-1003">Cell membrane</keyword>
<protein>
    <recommendedName>
        <fullName evidence="7">TRAP transporter large permease protein</fullName>
    </recommendedName>
</protein>
<keyword evidence="6 7" id="KW-0472">Membrane</keyword>
<evidence type="ECO:0000313" key="10">
    <source>
        <dbReference type="Proteomes" id="UP000584642"/>
    </source>
</evidence>
<gene>
    <name evidence="9" type="ORF">HND93_04565</name>
</gene>